<proteinExistence type="predicted"/>
<dbReference type="InterPro" id="IPR049453">
    <property type="entry name" value="Memb_transporter_dom"/>
</dbReference>
<keyword evidence="8" id="KW-1185">Reference proteome</keyword>
<dbReference type="Pfam" id="PF13515">
    <property type="entry name" value="FUSC_2"/>
    <property type="match status" value="1"/>
</dbReference>
<feature type="transmembrane region" description="Helical" evidence="5">
    <location>
        <begin position="83"/>
        <end position="103"/>
    </location>
</feature>
<feature type="transmembrane region" description="Helical" evidence="5">
    <location>
        <begin position="301"/>
        <end position="319"/>
    </location>
</feature>
<evidence type="ECO:0000313" key="7">
    <source>
        <dbReference type="EMBL" id="GGC75621.1"/>
    </source>
</evidence>
<evidence type="ECO:0000259" key="6">
    <source>
        <dbReference type="Pfam" id="PF13515"/>
    </source>
</evidence>
<feature type="transmembrane region" description="Helical" evidence="5">
    <location>
        <begin position="376"/>
        <end position="395"/>
    </location>
</feature>
<name>A0A916XID0_9ACTN</name>
<comment type="caution">
    <text evidence="7">The sequence shown here is derived from an EMBL/GenBank/DDBJ whole genome shotgun (WGS) entry which is preliminary data.</text>
</comment>
<keyword evidence="2 5" id="KW-0812">Transmembrane</keyword>
<reference evidence="7" key="2">
    <citation type="submission" date="2020-09" db="EMBL/GenBank/DDBJ databases">
        <authorList>
            <person name="Sun Q."/>
            <person name="Zhou Y."/>
        </authorList>
    </citation>
    <scope>NUCLEOTIDE SEQUENCE</scope>
    <source>
        <strain evidence="7">CGMCC 1.15478</strain>
    </source>
</reference>
<protein>
    <recommendedName>
        <fullName evidence="6">Integral membrane bound transporter domain-containing protein</fullName>
    </recommendedName>
</protein>
<dbReference type="EMBL" id="BMJH01000004">
    <property type="protein sequence ID" value="GGC75621.1"/>
    <property type="molecule type" value="Genomic_DNA"/>
</dbReference>
<evidence type="ECO:0000256" key="4">
    <source>
        <dbReference type="ARBA" id="ARBA00023136"/>
    </source>
</evidence>
<evidence type="ECO:0000256" key="1">
    <source>
        <dbReference type="ARBA" id="ARBA00004141"/>
    </source>
</evidence>
<feature type="transmembrane region" description="Helical" evidence="5">
    <location>
        <begin position="109"/>
        <end position="130"/>
    </location>
</feature>
<evidence type="ECO:0000256" key="2">
    <source>
        <dbReference type="ARBA" id="ARBA00022692"/>
    </source>
</evidence>
<feature type="transmembrane region" description="Helical" evidence="5">
    <location>
        <begin position="32"/>
        <end position="50"/>
    </location>
</feature>
<feature type="transmembrane region" description="Helical" evidence="5">
    <location>
        <begin position="251"/>
        <end position="272"/>
    </location>
</feature>
<comment type="subcellular location">
    <subcellularLocation>
        <location evidence="1">Membrane</location>
        <topology evidence="1">Multi-pass membrane protein</topology>
    </subcellularLocation>
</comment>
<dbReference type="Proteomes" id="UP000641514">
    <property type="component" value="Unassembled WGS sequence"/>
</dbReference>
<accession>A0A916XID0</accession>
<dbReference type="GO" id="GO:0016020">
    <property type="term" value="C:membrane"/>
    <property type="evidence" value="ECO:0007669"/>
    <property type="project" value="UniProtKB-SubCell"/>
</dbReference>
<evidence type="ECO:0000256" key="3">
    <source>
        <dbReference type="ARBA" id="ARBA00022989"/>
    </source>
</evidence>
<feature type="transmembrane region" description="Helical" evidence="5">
    <location>
        <begin position="325"/>
        <end position="342"/>
    </location>
</feature>
<feature type="transmembrane region" description="Helical" evidence="5">
    <location>
        <begin position="56"/>
        <end position="76"/>
    </location>
</feature>
<keyword evidence="3 5" id="KW-1133">Transmembrane helix</keyword>
<evidence type="ECO:0000313" key="8">
    <source>
        <dbReference type="Proteomes" id="UP000641514"/>
    </source>
</evidence>
<dbReference type="AlphaFoldDB" id="A0A916XID0"/>
<sequence length="504" mass="53459">MLGHPREAVLCSIGALAVLYGENRAYRIRWRVVLAVGSANVASFSLTMLVSHISSVSYFAIIPLIAVIAATTTYVMNSLRWGAPGPVFVVLAASVGALSPYSGLSVPVATMWVAVGVAGALIATMTPILVDPLGPARRAVEAAEKAVDAFASNIGASPTERHRTAKHTAGAAIHHGWATLRDAGLVSIDSPSTLAHSLRAAHIRFLTLVARDPTNDAAPEIEVLPPATFPLGRPTVRFRLRRAFHYRAQPMVAALRVLISTSAAGAIGASIGLEHPEWAMVAAVLVLGGAPDRIAGSYRGIQRFIGTAVGIVLFIAVYAWEPHGLVLVCVLGLLLFGIELTVPRNYAVAASFITPLALLLSTSMQPGHDALTVSAYRLVETAIGVSVALIALWTMSWREDHRMQRHAELQCLSSIAAVVDAYSSDAQTLLSLRRDAQFDLIGAALAADAAARSVPSWARTQWPTHVRLIVLGYKVLARVVSATPSEVADMRQEIGDVRSALLST</sequence>
<reference evidence="7" key="1">
    <citation type="journal article" date="2014" name="Int. J. Syst. Evol. Microbiol.">
        <title>Complete genome sequence of Corynebacterium casei LMG S-19264T (=DSM 44701T), isolated from a smear-ripened cheese.</title>
        <authorList>
            <consortium name="US DOE Joint Genome Institute (JGI-PGF)"/>
            <person name="Walter F."/>
            <person name="Albersmeier A."/>
            <person name="Kalinowski J."/>
            <person name="Ruckert C."/>
        </authorList>
    </citation>
    <scope>NUCLEOTIDE SEQUENCE</scope>
    <source>
        <strain evidence="7">CGMCC 1.15478</strain>
    </source>
</reference>
<organism evidence="7 8">
    <name type="scientific">Hoyosella rhizosphaerae</name>
    <dbReference type="NCBI Taxonomy" id="1755582"/>
    <lineage>
        <taxon>Bacteria</taxon>
        <taxon>Bacillati</taxon>
        <taxon>Actinomycetota</taxon>
        <taxon>Actinomycetes</taxon>
        <taxon>Mycobacteriales</taxon>
        <taxon>Hoyosellaceae</taxon>
        <taxon>Hoyosella</taxon>
    </lineage>
</organism>
<evidence type="ECO:0000256" key="5">
    <source>
        <dbReference type="SAM" id="Phobius"/>
    </source>
</evidence>
<keyword evidence="4 5" id="KW-0472">Membrane</keyword>
<feature type="domain" description="Integral membrane bound transporter" evidence="6">
    <location>
        <begin position="264"/>
        <end position="390"/>
    </location>
</feature>
<gene>
    <name evidence="7" type="ORF">GCM10011410_31160</name>
</gene>